<dbReference type="Proteomes" id="UP000062255">
    <property type="component" value="Chromosome"/>
</dbReference>
<evidence type="ECO:0000313" key="1">
    <source>
        <dbReference type="EMBL" id="AKS34019.1"/>
    </source>
</evidence>
<sequence>MPLQNRVAPTGAVIAASGRGTFMGNRGILHDDAGRIVRASRNRLWLICRLEFKGRKRELMRPGSYTELFFLDEAVALAAGHRPCGECRRESYRAYIDAINVRSCEPIRGAQQLDGKLNASRKLPRTRPRIDTLPDGTFVCLGDNDFRLIWRGELHRWSPQGYTDSTPLADGPVSAAVLTPELSVHALRNGYPVQVHRSAHGPR</sequence>
<evidence type="ECO:0000313" key="2">
    <source>
        <dbReference type="Proteomes" id="UP000062255"/>
    </source>
</evidence>
<dbReference type="OrthoDB" id="894286at2"/>
<proteinExistence type="predicted"/>
<dbReference type="EMBL" id="CP012150">
    <property type="protein sequence ID" value="AKS34019.1"/>
    <property type="molecule type" value="Genomic_DNA"/>
</dbReference>
<gene>
    <name evidence="1" type="ORF">AFA91_21405</name>
</gene>
<reference evidence="1 2" key="1">
    <citation type="submission" date="2015-07" db="EMBL/GenBank/DDBJ databases">
        <title>Complete genome sequence of Mycobacterium goodii X7B, a facultative thermophilic biodesulfurizing bacterium.</title>
        <authorList>
            <person name="Yu B."/>
            <person name="Li F."/>
            <person name="Xu P."/>
        </authorList>
    </citation>
    <scope>NUCLEOTIDE SEQUENCE [LARGE SCALE GENOMIC DNA]</scope>
    <source>
        <strain evidence="1 2">X7B</strain>
    </source>
</reference>
<dbReference type="STRING" id="134601.AFA91_21405"/>
<name>A0A0K0X9A8_MYCGD</name>
<dbReference type="AlphaFoldDB" id="A0A0K0X9A8"/>
<dbReference type="PATRIC" id="fig|134601.6.peg.4420"/>
<dbReference type="KEGG" id="mgo:AFA91_21405"/>
<dbReference type="RefSeq" id="WP_049746468.1">
    <property type="nucleotide sequence ID" value="NZ_CP012150.1"/>
</dbReference>
<organism evidence="1 2">
    <name type="scientific">Mycolicibacterium goodii</name>
    <name type="common">Mycobacterium goodii</name>
    <dbReference type="NCBI Taxonomy" id="134601"/>
    <lineage>
        <taxon>Bacteria</taxon>
        <taxon>Bacillati</taxon>
        <taxon>Actinomycetota</taxon>
        <taxon>Actinomycetes</taxon>
        <taxon>Mycobacteriales</taxon>
        <taxon>Mycobacteriaceae</taxon>
        <taxon>Mycolicibacterium</taxon>
    </lineage>
</organism>
<accession>A0A0K0X9A8</accession>
<protein>
    <submittedName>
        <fullName evidence="1">Uncharacterized protein</fullName>
    </submittedName>
</protein>